<dbReference type="InterPro" id="IPR011335">
    <property type="entry name" value="Restrct_endonuc-II-like"/>
</dbReference>
<dbReference type="RefSeq" id="WP_344020370.1">
    <property type="nucleotide sequence ID" value="NZ_BAAABX010000009.1"/>
</dbReference>
<proteinExistence type="predicted"/>
<dbReference type="Proteomes" id="UP001500879">
    <property type="component" value="Unassembled WGS sequence"/>
</dbReference>
<dbReference type="InterPro" id="IPR008538">
    <property type="entry name" value="Uma2"/>
</dbReference>
<evidence type="ECO:0000313" key="2">
    <source>
        <dbReference type="EMBL" id="GAA0391870.1"/>
    </source>
</evidence>
<organism evidence="2 3">
    <name type="scientific">Streptomyces luteireticuli</name>
    <dbReference type="NCBI Taxonomy" id="173858"/>
    <lineage>
        <taxon>Bacteria</taxon>
        <taxon>Bacillati</taxon>
        <taxon>Actinomycetota</taxon>
        <taxon>Actinomycetes</taxon>
        <taxon>Kitasatosporales</taxon>
        <taxon>Streptomycetaceae</taxon>
        <taxon>Streptomyces</taxon>
    </lineage>
</organism>
<keyword evidence="2" id="KW-0255">Endonuclease</keyword>
<name>A0ABN0YDE5_9ACTN</name>
<accession>A0ABN0YDE5</accession>
<comment type="caution">
    <text evidence="2">The sequence shown here is derived from an EMBL/GenBank/DDBJ whole genome shotgun (WGS) entry which is preliminary data.</text>
</comment>
<dbReference type="SUPFAM" id="SSF52980">
    <property type="entry name" value="Restriction endonuclease-like"/>
    <property type="match status" value="1"/>
</dbReference>
<dbReference type="InterPro" id="IPR012296">
    <property type="entry name" value="Nuclease_put_TT1808"/>
</dbReference>
<keyword evidence="2" id="KW-0378">Hydrolase</keyword>
<dbReference type="Pfam" id="PF05685">
    <property type="entry name" value="Uma2"/>
    <property type="match status" value="1"/>
</dbReference>
<sequence>MSAKNAHQYSLLDAADQIFEKLPGFRPEVLRGELIVTPLPDIAHAAMLSDLLLLLIGAGLHNDEVSAVQRVGVWLPTGEHDFAVPDLSLVERPWDDSHVTYNCYEPAAFRMVLEVTSLTWQTDLRTKVDVYAEAGIPVYVIVDREHRRVHILTNPHNGAYDRTIHGPGAIFTLPRSIGADVELSVDALLQA</sequence>
<dbReference type="GO" id="GO:0004519">
    <property type="term" value="F:endonuclease activity"/>
    <property type="evidence" value="ECO:0007669"/>
    <property type="project" value="UniProtKB-KW"/>
</dbReference>
<keyword evidence="2" id="KW-0540">Nuclease</keyword>
<reference evidence="2 3" key="1">
    <citation type="journal article" date="2019" name="Int. J. Syst. Evol. Microbiol.">
        <title>The Global Catalogue of Microorganisms (GCM) 10K type strain sequencing project: providing services to taxonomists for standard genome sequencing and annotation.</title>
        <authorList>
            <consortium name="The Broad Institute Genomics Platform"/>
            <consortium name="The Broad Institute Genome Sequencing Center for Infectious Disease"/>
            <person name="Wu L."/>
            <person name="Ma J."/>
        </authorList>
    </citation>
    <scope>NUCLEOTIDE SEQUENCE [LARGE SCALE GENOMIC DNA]</scope>
    <source>
        <strain evidence="2 3">JCM 4788</strain>
    </source>
</reference>
<keyword evidence="3" id="KW-1185">Reference proteome</keyword>
<protein>
    <submittedName>
        <fullName evidence="2">Uma2 family endonuclease</fullName>
    </submittedName>
</protein>
<evidence type="ECO:0000259" key="1">
    <source>
        <dbReference type="Pfam" id="PF05685"/>
    </source>
</evidence>
<dbReference type="CDD" id="cd06260">
    <property type="entry name" value="DUF820-like"/>
    <property type="match status" value="1"/>
</dbReference>
<dbReference type="PANTHER" id="PTHR35400:SF3">
    <property type="entry name" value="SLL1072 PROTEIN"/>
    <property type="match status" value="1"/>
</dbReference>
<evidence type="ECO:0000313" key="3">
    <source>
        <dbReference type="Proteomes" id="UP001500879"/>
    </source>
</evidence>
<dbReference type="Gene3D" id="3.90.1570.10">
    <property type="entry name" value="tt1808, chain A"/>
    <property type="match status" value="1"/>
</dbReference>
<dbReference type="EMBL" id="BAAABX010000009">
    <property type="protein sequence ID" value="GAA0391870.1"/>
    <property type="molecule type" value="Genomic_DNA"/>
</dbReference>
<dbReference type="PANTHER" id="PTHR35400">
    <property type="entry name" value="SLR1083 PROTEIN"/>
    <property type="match status" value="1"/>
</dbReference>
<gene>
    <name evidence="2" type="ORF">GCM10010357_10760</name>
</gene>
<feature type="domain" description="Putative restriction endonuclease" evidence="1">
    <location>
        <begin position="19"/>
        <end position="185"/>
    </location>
</feature>